<sequence length="568" mass="59939">MKQLAPLLAALALGACATLPEAPSAAPEPVTLRVIGLNDFHGNLEPLRRPYTVPKADGSTEQVQVGGLAAYSAVIDSLRRQNDHSLVIAAGDMINASPLVSSLFLDEPTVTGLGNLGVDFSAVGNHEFDRGWRELRRMQDGGCEKFSNREPCQVEPFKGASFQILAAGTQFEDGGEPLFPGSAIRSFGEGEARISVGVIGLTLEDTPNLVTPSGVDGLEFADEALAINAEVEKLAQQGVDAVIVAIHQGLYSDRRFDDPGCEGINGPLLDILARVDPRVDLVLSGHTHQFYVCDYSEIDPARSFLVTSAGYGGAFVTDIALTIDPVASDVTASSARNVMVRADGSTTGTLDAAADAYVAVHAEAARAIAERSVGRITGDGRFRATATEETPLGNAIADAQLLATRDAGAQIAFMNNSGIRAALTPRADGTVTFADVYTVQPFGNTLVTKSFTGAQLLALLEQQFDDEGFVQTFSPSEGFVLTYDMRRPVGSRVVNVTLDGKPIDPAATYRVTMNSFLAGGGDSFSVFTQGTEATVGPLDLEAMELWLAQGEVRALPPTGRVTRLDSGQ</sequence>
<comment type="similarity">
    <text evidence="2">Belongs to the 5'-nucleotidase family.</text>
</comment>
<protein>
    <submittedName>
        <fullName evidence="5">Bifunctional metallophosphatase/5'-nucleotidase</fullName>
    </submittedName>
</protein>
<dbReference type="SUPFAM" id="SSF56300">
    <property type="entry name" value="Metallo-dependent phosphatases"/>
    <property type="match status" value="1"/>
</dbReference>
<dbReference type="InterPro" id="IPR006179">
    <property type="entry name" value="5_nucleotidase/apyrase"/>
</dbReference>
<keyword evidence="2" id="KW-0378">Hydrolase</keyword>
<dbReference type="InterPro" id="IPR008334">
    <property type="entry name" value="5'-Nucleotdase_C"/>
</dbReference>
<evidence type="ECO:0000256" key="2">
    <source>
        <dbReference type="RuleBase" id="RU362119"/>
    </source>
</evidence>
<dbReference type="EMBL" id="CP121106">
    <property type="protein sequence ID" value="WFL78419.1"/>
    <property type="molecule type" value="Genomic_DNA"/>
</dbReference>
<dbReference type="PANTHER" id="PTHR11575:SF24">
    <property type="entry name" value="5'-NUCLEOTIDASE"/>
    <property type="match status" value="1"/>
</dbReference>
<evidence type="ECO:0000259" key="4">
    <source>
        <dbReference type="Pfam" id="PF02872"/>
    </source>
</evidence>
<dbReference type="Pfam" id="PF00149">
    <property type="entry name" value="Metallophos"/>
    <property type="match status" value="1"/>
</dbReference>
<evidence type="ECO:0000313" key="5">
    <source>
        <dbReference type="EMBL" id="WFL78419.1"/>
    </source>
</evidence>
<gene>
    <name evidence="5" type="ORF">P7228_04965</name>
</gene>
<dbReference type="PROSITE" id="PS51257">
    <property type="entry name" value="PROKAR_LIPOPROTEIN"/>
    <property type="match status" value="1"/>
</dbReference>
<dbReference type="RefSeq" id="WP_278017109.1">
    <property type="nucleotide sequence ID" value="NZ_CP121106.1"/>
</dbReference>
<feature type="signal peptide" evidence="2">
    <location>
        <begin position="1"/>
        <end position="17"/>
    </location>
</feature>
<dbReference type="PANTHER" id="PTHR11575">
    <property type="entry name" value="5'-NUCLEOTIDASE-RELATED"/>
    <property type="match status" value="1"/>
</dbReference>
<reference evidence="5 6" key="1">
    <citation type="submission" date="2023-03" db="EMBL/GenBank/DDBJ databases">
        <title>Altererythrobacter sp. CAU 1644 isolated from sand.</title>
        <authorList>
            <person name="Kim W."/>
        </authorList>
    </citation>
    <scope>NUCLEOTIDE SEQUENCE [LARGE SCALE GENOMIC DNA]</scope>
    <source>
        <strain evidence="5 6">CAU 1644</strain>
    </source>
</reference>
<dbReference type="Pfam" id="PF02872">
    <property type="entry name" value="5_nucleotid_C"/>
    <property type="match status" value="1"/>
</dbReference>
<dbReference type="Proteomes" id="UP001215827">
    <property type="component" value="Chromosome"/>
</dbReference>
<feature type="chain" id="PRO_5045008523" evidence="2">
    <location>
        <begin position="18"/>
        <end position="568"/>
    </location>
</feature>
<evidence type="ECO:0000313" key="6">
    <source>
        <dbReference type="Proteomes" id="UP001215827"/>
    </source>
</evidence>
<organism evidence="5 6">
    <name type="scientific">Altererythrobacter arenosus</name>
    <dbReference type="NCBI Taxonomy" id="3032592"/>
    <lineage>
        <taxon>Bacteria</taxon>
        <taxon>Pseudomonadati</taxon>
        <taxon>Pseudomonadota</taxon>
        <taxon>Alphaproteobacteria</taxon>
        <taxon>Sphingomonadales</taxon>
        <taxon>Erythrobacteraceae</taxon>
        <taxon>Altererythrobacter</taxon>
    </lineage>
</organism>
<feature type="domain" description="5'-Nucleotidase C-terminal" evidence="4">
    <location>
        <begin position="373"/>
        <end position="528"/>
    </location>
</feature>
<dbReference type="Gene3D" id="3.90.780.10">
    <property type="entry name" value="5'-Nucleotidase, C-terminal domain"/>
    <property type="match status" value="1"/>
</dbReference>
<accession>A0ABY8FTT9</accession>
<feature type="domain" description="Calcineurin-like phosphoesterase" evidence="3">
    <location>
        <begin position="32"/>
        <end position="289"/>
    </location>
</feature>
<evidence type="ECO:0000256" key="1">
    <source>
        <dbReference type="ARBA" id="ARBA00022729"/>
    </source>
</evidence>
<keyword evidence="6" id="KW-1185">Reference proteome</keyword>
<dbReference type="PRINTS" id="PR01607">
    <property type="entry name" value="APYRASEFAMLY"/>
</dbReference>
<keyword evidence="1 2" id="KW-0732">Signal</keyword>
<dbReference type="InterPro" id="IPR029052">
    <property type="entry name" value="Metallo-depent_PP-like"/>
</dbReference>
<name>A0ABY8FTT9_9SPHN</name>
<dbReference type="InterPro" id="IPR036907">
    <property type="entry name" value="5'-Nucleotdase_C_sf"/>
</dbReference>
<dbReference type="InterPro" id="IPR004843">
    <property type="entry name" value="Calcineurin-like_PHP"/>
</dbReference>
<evidence type="ECO:0000259" key="3">
    <source>
        <dbReference type="Pfam" id="PF00149"/>
    </source>
</evidence>
<dbReference type="Gene3D" id="3.60.21.10">
    <property type="match status" value="1"/>
</dbReference>
<keyword evidence="2" id="KW-0547">Nucleotide-binding</keyword>
<dbReference type="SUPFAM" id="SSF55816">
    <property type="entry name" value="5'-nucleotidase (syn. UDP-sugar hydrolase), C-terminal domain"/>
    <property type="match status" value="1"/>
</dbReference>
<proteinExistence type="inferred from homology"/>